<feature type="domain" description="TonB-dependent receptor-like beta-barrel" evidence="11">
    <location>
        <begin position="2"/>
        <end position="103"/>
    </location>
</feature>
<keyword evidence="12" id="KW-0675">Receptor</keyword>
<evidence type="ECO:0000256" key="9">
    <source>
        <dbReference type="ARBA" id="ARBA00023136"/>
    </source>
</evidence>
<gene>
    <name evidence="12" type="ORF">SAMN03080598_02758</name>
</gene>
<evidence type="ECO:0000256" key="5">
    <source>
        <dbReference type="ARBA" id="ARBA00022692"/>
    </source>
</evidence>
<evidence type="ECO:0000256" key="1">
    <source>
        <dbReference type="ARBA" id="ARBA00004571"/>
    </source>
</evidence>
<dbReference type="Proteomes" id="UP000236736">
    <property type="component" value="Unassembled WGS sequence"/>
</dbReference>
<organism evidence="12 13">
    <name type="scientific">Algoriphagus boritolerans DSM 17298 = JCM 18970</name>
    <dbReference type="NCBI Taxonomy" id="1120964"/>
    <lineage>
        <taxon>Bacteria</taxon>
        <taxon>Pseudomonadati</taxon>
        <taxon>Bacteroidota</taxon>
        <taxon>Cytophagia</taxon>
        <taxon>Cytophagales</taxon>
        <taxon>Cyclobacteriaceae</taxon>
        <taxon>Algoriphagus</taxon>
    </lineage>
</organism>
<evidence type="ECO:0000256" key="7">
    <source>
        <dbReference type="ARBA" id="ARBA00023065"/>
    </source>
</evidence>
<dbReference type="Pfam" id="PF00593">
    <property type="entry name" value="TonB_dep_Rec_b-barrel"/>
    <property type="match status" value="1"/>
</dbReference>
<dbReference type="Gene3D" id="2.40.170.20">
    <property type="entry name" value="TonB-dependent receptor, beta-barrel domain"/>
    <property type="match status" value="1"/>
</dbReference>
<dbReference type="GO" id="GO:0009279">
    <property type="term" value="C:cell outer membrane"/>
    <property type="evidence" value="ECO:0007669"/>
    <property type="project" value="UniProtKB-SubCell"/>
</dbReference>
<dbReference type="GO" id="GO:0006826">
    <property type="term" value="P:iron ion transport"/>
    <property type="evidence" value="ECO:0007669"/>
    <property type="project" value="UniProtKB-KW"/>
</dbReference>
<keyword evidence="2" id="KW-0813">Transport</keyword>
<name>A0A1H5Y0G4_9BACT</name>
<dbReference type="PANTHER" id="PTHR32552:SF81">
    <property type="entry name" value="TONB-DEPENDENT OUTER MEMBRANE RECEPTOR"/>
    <property type="match status" value="1"/>
</dbReference>
<evidence type="ECO:0000256" key="6">
    <source>
        <dbReference type="ARBA" id="ARBA00023004"/>
    </source>
</evidence>
<keyword evidence="3" id="KW-1134">Transmembrane beta strand</keyword>
<protein>
    <submittedName>
        <fullName evidence="12">TonB dependent receptor</fullName>
    </submittedName>
</protein>
<proteinExistence type="predicted"/>
<dbReference type="InterPro" id="IPR010917">
    <property type="entry name" value="TonB_rcpt_CS"/>
</dbReference>
<keyword evidence="13" id="KW-1185">Reference proteome</keyword>
<evidence type="ECO:0000313" key="12">
    <source>
        <dbReference type="EMBL" id="SEG17494.1"/>
    </source>
</evidence>
<dbReference type="PANTHER" id="PTHR32552">
    <property type="entry name" value="FERRICHROME IRON RECEPTOR-RELATED"/>
    <property type="match status" value="1"/>
</dbReference>
<reference evidence="13" key="1">
    <citation type="submission" date="2016-10" db="EMBL/GenBank/DDBJ databases">
        <authorList>
            <person name="Varghese N."/>
            <person name="Submissions S."/>
        </authorList>
    </citation>
    <scope>NUCLEOTIDE SEQUENCE [LARGE SCALE GENOMIC DNA]</scope>
    <source>
        <strain evidence="13">DSM 17298</strain>
    </source>
</reference>
<sequence length="133" mass="14806">MTYVNSFYDADRFVSDVNIKGNRTPYAPEWFINSSLKVEGNSGFGAKLTANYVGDQFGDELNTVEASLDGTTGLLPSYFLLDAVVSYQIAKWNSAVNLSVKNLTDERYISTRRPQGIRVGLPRFITAGFEINF</sequence>
<accession>A0A1H5Y0G4</accession>
<comment type="subcellular location">
    <subcellularLocation>
        <location evidence="1">Cell outer membrane</location>
        <topology evidence="1">Multi-pass membrane protein</topology>
    </subcellularLocation>
</comment>
<evidence type="ECO:0000256" key="3">
    <source>
        <dbReference type="ARBA" id="ARBA00022452"/>
    </source>
</evidence>
<keyword evidence="7" id="KW-0406">Ion transport</keyword>
<evidence type="ECO:0000313" key="13">
    <source>
        <dbReference type="Proteomes" id="UP000236736"/>
    </source>
</evidence>
<dbReference type="InterPro" id="IPR036942">
    <property type="entry name" value="Beta-barrel_TonB_sf"/>
</dbReference>
<dbReference type="PROSITE" id="PS01156">
    <property type="entry name" value="TONB_DEPENDENT_REC_2"/>
    <property type="match status" value="1"/>
</dbReference>
<evidence type="ECO:0000256" key="8">
    <source>
        <dbReference type="ARBA" id="ARBA00023077"/>
    </source>
</evidence>
<dbReference type="SUPFAM" id="SSF56935">
    <property type="entry name" value="Porins"/>
    <property type="match status" value="1"/>
</dbReference>
<evidence type="ECO:0000259" key="11">
    <source>
        <dbReference type="Pfam" id="PF00593"/>
    </source>
</evidence>
<dbReference type="EMBL" id="FNVR01000016">
    <property type="protein sequence ID" value="SEG17494.1"/>
    <property type="molecule type" value="Genomic_DNA"/>
</dbReference>
<keyword evidence="9" id="KW-0472">Membrane</keyword>
<dbReference type="InterPro" id="IPR039426">
    <property type="entry name" value="TonB-dep_rcpt-like"/>
</dbReference>
<evidence type="ECO:0000256" key="4">
    <source>
        <dbReference type="ARBA" id="ARBA00022496"/>
    </source>
</evidence>
<keyword evidence="4" id="KW-0410">Iron transport</keyword>
<dbReference type="STRING" id="1120964.GCA_001313265_05725"/>
<dbReference type="InterPro" id="IPR000531">
    <property type="entry name" value="Beta-barrel_TonB"/>
</dbReference>
<evidence type="ECO:0000256" key="2">
    <source>
        <dbReference type="ARBA" id="ARBA00022448"/>
    </source>
</evidence>
<dbReference type="AlphaFoldDB" id="A0A1H5Y0G4"/>
<keyword evidence="10" id="KW-0998">Cell outer membrane</keyword>
<keyword evidence="5" id="KW-0812">Transmembrane</keyword>
<evidence type="ECO:0000256" key="10">
    <source>
        <dbReference type="ARBA" id="ARBA00023237"/>
    </source>
</evidence>
<keyword evidence="6" id="KW-0408">Iron</keyword>
<keyword evidence="8" id="KW-0798">TonB box</keyword>